<reference evidence="5 6" key="1">
    <citation type="submission" date="2019-09" db="EMBL/GenBank/DDBJ databases">
        <title>Phylogeny of genus Pseudoclavibacter and closely related genus.</title>
        <authorList>
            <person name="Li Y."/>
        </authorList>
    </citation>
    <scope>NUCLEOTIDE SEQUENCE [LARGE SCALE GENOMIC DNA]</scope>
    <source>
        <strain evidence="5 6">KCTC 13959</strain>
    </source>
</reference>
<feature type="compositionally biased region" description="Low complexity" evidence="1">
    <location>
        <begin position="625"/>
        <end position="636"/>
    </location>
</feature>
<dbReference type="GO" id="GO:0016787">
    <property type="term" value="F:hydrolase activity"/>
    <property type="evidence" value="ECO:0007669"/>
    <property type="project" value="UniProtKB-KW"/>
</dbReference>
<dbReference type="AlphaFoldDB" id="A0A7J5B8U8"/>
<keyword evidence="6" id="KW-1185">Reference proteome</keyword>
<evidence type="ECO:0000259" key="4">
    <source>
        <dbReference type="Pfam" id="PF00149"/>
    </source>
</evidence>
<protein>
    <submittedName>
        <fullName evidence="5">Phosphohydrolase</fullName>
    </submittedName>
</protein>
<sequence length="682" mass="72576">MTQTVEAQTTRRRSPHRAMIGTVGVAALLATGSLLAPASVAHAQPIIDDPAAPQPGDPNAPVTSSPLSTSTATDGVIARESFDGGALPEGWSIDSNEAEGEYAGWVTTTRSEWSASVDNMRDRFGRSHAEFFVADAGQFGGDFESTLTSAAVDVEGLNQVRLTFDSHYRGTDGQSGVVEASFDGGETTEILRLDSESVENDYDALQMNGNQSLVLDVPTDAESVEFSWTFIGDADGYYWGIDSVAVHQVQNETEGATTNAWVVSDIQGHPHDLESGLNWLAENAADPSALLMVGDIVNTGAPAEWQEIYEVMDNTAQIRPDVTVAAIGNHERYYTGGFGQNHDRFLEFADRDRVWGEYVLEGEGGEVPVIVLGQEFGGPSDVAMSDAQVEFLEERLAFWSDQDKQVIVMSHFPLGNTVSASWLPWYSNHHMMNERLTNVLGNYPNAILFSGHTHYPAEQGDWAMQRRTDDGHPDGFWNINTVAMHVGWDARGENTQDVTEFTTGDVNYGSTIEVYADRSVVKLYDFFTGEQVREITIPNPLTEFDGDVAPAPTPGEDETPSTPDPEPTDETEPADDTDSADDGDSGQDETPGNGTDADATPGTSSDADGAASAGSGSDGAGADGSGSDATGGSSDSTAKESGEQGLAATGATELGLLAVLSVVLLAGGVTIALLRRRLDAHN</sequence>
<keyword evidence="2" id="KW-0812">Transmembrane</keyword>
<evidence type="ECO:0000256" key="1">
    <source>
        <dbReference type="SAM" id="MobiDB-lite"/>
    </source>
</evidence>
<evidence type="ECO:0000313" key="5">
    <source>
        <dbReference type="EMBL" id="KAB1641699.1"/>
    </source>
</evidence>
<keyword evidence="2" id="KW-0472">Membrane</keyword>
<feature type="transmembrane region" description="Helical" evidence="2">
    <location>
        <begin position="654"/>
        <end position="674"/>
    </location>
</feature>
<keyword evidence="5" id="KW-0378">Hydrolase</keyword>
<evidence type="ECO:0000256" key="3">
    <source>
        <dbReference type="SAM" id="SignalP"/>
    </source>
</evidence>
<dbReference type="Gene3D" id="3.60.21.10">
    <property type="match status" value="1"/>
</dbReference>
<dbReference type="InterPro" id="IPR004843">
    <property type="entry name" value="Calcineurin-like_PHP"/>
</dbReference>
<keyword evidence="2" id="KW-1133">Transmembrane helix</keyword>
<organism evidence="5 6">
    <name type="scientific">Gulosibacter chungangensis</name>
    <dbReference type="NCBI Taxonomy" id="979746"/>
    <lineage>
        <taxon>Bacteria</taxon>
        <taxon>Bacillati</taxon>
        <taxon>Actinomycetota</taxon>
        <taxon>Actinomycetes</taxon>
        <taxon>Micrococcales</taxon>
        <taxon>Microbacteriaceae</taxon>
        <taxon>Gulosibacter</taxon>
    </lineage>
</organism>
<dbReference type="InterPro" id="IPR029052">
    <property type="entry name" value="Metallo-depent_PP-like"/>
</dbReference>
<name>A0A7J5B8U8_9MICO</name>
<feature type="compositionally biased region" description="Low complexity" evidence="1">
    <location>
        <begin position="602"/>
        <end position="615"/>
    </location>
</feature>
<feature type="domain" description="Calcineurin-like phosphoesterase" evidence="4">
    <location>
        <begin position="261"/>
        <end position="456"/>
    </location>
</feature>
<dbReference type="OrthoDB" id="9812856at2"/>
<dbReference type="Pfam" id="PF00149">
    <property type="entry name" value="Metallophos"/>
    <property type="match status" value="1"/>
</dbReference>
<feature type="signal peptide" evidence="3">
    <location>
        <begin position="1"/>
        <end position="43"/>
    </location>
</feature>
<proteinExistence type="predicted"/>
<feature type="compositionally biased region" description="Polar residues" evidence="1">
    <location>
        <begin position="61"/>
        <end position="72"/>
    </location>
</feature>
<dbReference type="EMBL" id="WBKB01000008">
    <property type="protein sequence ID" value="KAB1641699.1"/>
    <property type="molecule type" value="Genomic_DNA"/>
</dbReference>
<dbReference type="Proteomes" id="UP000433493">
    <property type="component" value="Unassembled WGS sequence"/>
</dbReference>
<evidence type="ECO:0000256" key="2">
    <source>
        <dbReference type="SAM" id="Phobius"/>
    </source>
</evidence>
<evidence type="ECO:0000313" key="6">
    <source>
        <dbReference type="Proteomes" id="UP000433493"/>
    </source>
</evidence>
<feature type="region of interest" description="Disordered" evidence="1">
    <location>
        <begin position="47"/>
        <end position="72"/>
    </location>
</feature>
<feature type="chain" id="PRO_5029577449" evidence="3">
    <location>
        <begin position="44"/>
        <end position="682"/>
    </location>
</feature>
<feature type="region of interest" description="Disordered" evidence="1">
    <location>
        <begin position="537"/>
        <end position="644"/>
    </location>
</feature>
<dbReference type="SUPFAM" id="SSF56300">
    <property type="entry name" value="Metallo-dependent phosphatases"/>
    <property type="match status" value="1"/>
</dbReference>
<keyword evidence="3" id="KW-0732">Signal</keyword>
<accession>A0A7J5B8U8</accession>
<feature type="compositionally biased region" description="Acidic residues" evidence="1">
    <location>
        <begin position="566"/>
        <end position="587"/>
    </location>
</feature>
<comment type="caution">
    <text evidence="5">The sequence shown here is derived from an EMBL/GenBank/DDBJ whole genome shotgun (WGS) entry which is preliminary data.</text>
</comment>
<gene>
    <name evidence="5" type="ORF">F8O05_12195</name>
</gene>